<dbReference type="SMART" id="SM00981">
    <property type="entry name" value="THUMP"/>
    <property type="match status" value="1"/>
</dbReference>
<dbReference type="PANTHER" id="PTHR43209">
    <property type="entry name" value="TRNA SULFURTRANSFERASE"/>
    <property type="match status" value="1"/>
</dbReference>
<keyword evidence="7 19" id="KW-0067">ATP-binding</keyword>
<evidence type="ECO:0000256" key="18">
    <source>
        <dbReference type="ARBA" id="ARBA00080570"/>
    </source>
</evidence>
<dbReference type="GO" id="GO:0004810">
    <property type="term" value="F:CCA tRNA nucleotidyltransferase activity"/>
    <property type="evidence" value="ECO:0007669"/>
    <property type="project" value="InterPro"/>
</dbReference>
<evidence type="ECO:0000256" key="11">
    <source>
        <dbReference type="ARBA" id="ARBA00052330"/>
    </source>
</evidence>
<evidence type="ECO:0000256" key="3">
    <source>
        <dbReference type="ARBA" id="ARBA00022490"/>
    </source>
</evidence>
<comment type="pathway">
    <text evidence="2 19">Cofactor biosynthesis; thiamine diphosphate biosynthesis.</text>
</comment>
<keyword evidence="4 19" id="KW-0820">tRNA-binding</keyword>
<dbReference type="SUPFAM" id="SSF143437">
    <property type="entry name" value="THUMP domain-like"/>
    <property type="match status" value="1"/>
</dbReference>
<evidence type="ECO:0000256" key="13">
    <source>
        <dbReference type="ARBA" id="ARBA00061472"/>
    </source>
</evidence>
<evidence type="ECO:0000313" key="22">
    <source>
        <dbReference type="Proteomes" id="UP000183975"/>
    </source>
</evidence>
<comment type="subcellular location">
    <subcellularLocation>
        <location evidence="1 19">Cytoplasm</location>
    </subcellularLocation>
</comment>
<evidence type="ECO:0000256" key="16">
    <source>
        <dbReference type="ARBA" id="ARBA00075337"/>
    </source>
</evidence>
<dbReference type="InterPro" id="IPR020536">
    <property type="entry name" value="ThiI_AANH"/>
</dbReference>
<dbReference type="InterPro" id="IPR014729">
    <property type="entry name" value="Rossmann-like_a/b/a_fold"/>
</dbReference>
<proteinExistence type="inferred from homology"/>
<evidence type="ECO:0000256" key="5">
    <source>
        <dbReference type="ARBA" id="ARBA00022679"/>
    </source>
</evidence>
<comment type="catalytic activity">
    <reaction evidence="10 19">
        <text>[ThiI sulfur-carrier protein]-S-sulfanyl-L-cysteine + a uridine in tRNA + 2 reduced [2Fe-2S]-[ferredoxin] + ATP + H(+) = [ThiI sulfur-carrier protein]-L-cysteine + a 4-thiouridine in tRNA + 2 oxidized [2Fe-2S]-[ferredoxin] + AMP + diphosphate</text>
        <dbReference type="Rhea" id="RHEA:24176"/>
        <dbReference type="Rhea" id="RHEA-COMP:10000"/>
        <dbReference type="Rhea" id="RHEA-COMP:10001"/>
        <dbReference type="Rhea" id="RHEA-COMP:13337"/>
        <dbReference type="Rhea" id="RHEA-COMP:13338"/>
        <dbReference type="Rhea" id="RHEA-COMP:13339"/>
        <dbReference type="Rhea" id="RHEA-COMP:13340"/>
        <dbReference type="ChEBI" id="CHEBI:15378"/>
        <dbReference type="ChEBI" id="CHEBI:29950"/>
        <dbReference type="ChEBI" id="CHEBI:30616"/>
        <dbReference type="ChEBI" id="CHEBI:33019"/>
        <dbReference type="ChEBI" id="CHEBI:33737"/>
        <dbReference type="ChEBI" id="CHEBI:33738"/>
        <dbReference type="ChEBI" id="CHEBI:61963"/>
        <dbReference type="ChEBI" id="CHEBI:65315"/>
        <dbReference type="ChEBI" id="CHEBI:136798"/>
        <dbReference type="ChEBI" id="CHEBI:456215"/>
        <dbReference type="EC" id="2.8.1.4"/>
    </reaction>
</comment>
<evidence type="ECO:0000256" key="4">
    <source>
        <dbReference type="ARBA" id="ARBA00022555"/>
    </source>
</evidence>
<dbReference type="InterPro" id="IPR050102">
    <property type="entry name" value="tRNA_sulfurtransferase_ThiI"/>
</dbReference>
<dbReference type="InterPro" id="IPR049961">
    <property type="entry name" value="ThiI_N"/>
</dbReference>
<organism evidence="21 22">
    <name type="scientific">Anaerotignum lactatifermentans DSM 14214</name>
    <dbReference type="NCBI Taxonomy" id="1121323"/>
    <lineage>
        <taxon>Bacteria</taxon>
        <taxon>Bacillati</taxon>
        <taxon>Bacillota</taxon>
        <taxon>Clostridia</taxon>
        <taxon>Lachnospirales</taxon>
        <taxon>Anaerotignaceae</taxon>
        <taxon>Anaerotignum</taxon>
    </lineage>
</organism>
<dbReference type="GO" id="GO:0005829">
    <property type="term" value="C:cytosol"/>
    <property type="evidence" value="ECO:0007669"/>
    <property type="project" value="TreeGrafter"/>
</dbReference>
<evidence type="ECO:0000313" key="21">
    <source>
        <dbReference type="EMBL" id="SHJ86313.1"/>
    </source>
</evidence>
<dbReference type="RefSeq" id="WP_072849167.1">
    <property type="nucleotide sequence ID" value="NZ_FRAH01000007.1"/>
</dbReference>
<evidence type="ECO:0000256" key="19">
    <source>
        <dbReference type="HAMAP-Rule" id="MF_00021"/>
    </source>
</evidence>
<evidence type="ECO:0000256" key="2">
    <source>
        <dbReference type="ARBA" id="ARBA00004948"/>
    </source>
</evidence>
<feature type="binding site" evidence="19">
    <location>
        <position position="299"/>
    </location>
    <ligand>
        <name>ATP</name>
        <dbReference type="ChEBI" id="CHEBI:30616"/>
    </ligand>
</feature>
<keyword evidence="22" id="KW-1185">Reference proteome</keyword>
<evidence type="ECO:0000256" key="17">
    <source>
        <dbReference type="ARBA" id="ARBA00077849"/>
    </source>
</evidence>
<dbReference type="OrthoDB" id="9773948at2"/>
<evidence type="ECO:0000256" key="10">
    <source>
        <dbReference type="ARBA" id="ARBA00050570"/>
    </source>
</evidence>
<keyword evidence="9 19" id="KW-0784">Thiamine biosynthesis</keyword>
<feature type="domain" description="THUMP" evidence="20">
    <location>
        <begin position="62"/>
        <end position="169"/>
    </location>
</feature>
<evidence type="ECO:0000259" key="20">
    <source>
        <dbReference type="PROSITE" id="PS51165"/>
    </source>
</evidence>
<evidence type="ECO:0000256" key="1">
    <source>
        <dbReference type="ARBA" id="ARBA00004496"/>
    </source>
</evidence>
<dbReference type="InterPro" id="IPR003720">
    <property type="entry name" value="tRNA_STrfase"/>
</dbReference>
<dbReference type="UniPathway" id="UPA00060"/>
<protein>
    <recommendedName>
        <fullName evidence="15 19">Probable tRNA sulfurtransferase</fullName>
        <ecNumber evidence="14 19">2.8.1.4</ecNumber>
    </recommendedName>
    <alternativeName>
        <fullName evidence="16 19">Sulfur carrier protein ThiS sulfurtransferase</fullName>
    </alternativeName>
    <alternativeName>
        <fullName evidence="17 19">Thiamine biosynthesis protein ThiI</fullName>
    </alternativeName>
    <alternativeName>
        <fullName evidence="18 19">tRNA 4-thiouridine synthase</fullName>
    </alternativeName>
</protein>
<dbReference type="InterPro" id="IPR004114">
    <property type="entry name" value="THUMP_dom"/>
</dbReference>
<dbReference type="EMBL" id="FRAH01000007">
    <property type="protein sequence ID" value="SHJ86313.1"/>
    <property type="molecule type" value="Genomic_DNA"/>
</dbReference>
<keyword evidence="3 19" id="KW-0963">Cytoplasm</keyword>
<keyword evidence="6 19" id="KW-0547">Nucleotide-binding</keyword>
<dbReference type="Proteomes" id="UP000183975">
    <property type="component" value="Unassembled WGS sequence"/>
</dbReference>
<sequence>MADKVLLVKFGEIAMRGDNQYIFINRLILAIRRNLDPVGNYYVVREPGRLIVEDRGGEMDYDLVIPRVEPIFGLVALCPGIRLQEMSMDAIKEEALRHMQELYGDKPMTFKVNARRSNKGFGVASMQIAADVGEYILDHMSNMTVNVKTPDVVLNIEVRNRIYMYSKIIKTYGGLPYGSSGKGVSLLSGGIDSPVATWMMAKRGVEVEGVYFHSPPYTSEWAKQKVIDLAKRIADFTGEFKLYVVPFTDLQLYLLENVPHDKLTIHLKRAMMRAAEKIAEKDGAWSLITGESVGQVASQTMQGIYAINAVCNMPVLRPLAGMDKQEIINIGTKIGTYDISIRPYEDCCTIFVAKHPQIKPRLNVIERIERKLTDLDKYLEEAVENAEIIEL</sequence>
<evidence type="ECO:0000256" key="15">
    <source>
        <dbReference type="ARBA" id="ARBA00071867"/>
    </source>
</evidence>
<dbReference type="GO" id="GO:0009228">
    <property type="term" value="P:thiamine biosynthetic process"/>
    <property type="evidence" value="ECO:0007669"/>
    <property type="project" value="UniProtKB-KW"/>
</dbReference>
<dbReference type="GO" id="GO:0005524">
    <property type="term" value="F:ATP binding"/>
    <property type="evidence" value="ECO:0007669"/>
    <property type="project" value="UniProtKB-UniRule"/>
</dbReference>
<feature type="binding site" evidence="19">
    <location>
        <position position="290"/>
    </location>
    <ligand>
        <name>ATP</name>
        <dbReference type="ChEBI" id="CHEBI:30616"/>
    </ligand>
</feature>
<dbReference type="InterPro" id="IPR054173">
    <property type="entry name" value="ThiI_fer"/>
</dbReference>
<name>A0A1M6MSR1_9FIRM</name>
<evidence type="ECO:0000256" key="12">
    <source>
        <dbReference type="ARBA" id="ARBA00058382"/>
    </source>
</evidence>
<comment type="similarity">
    <text evidence="13 19">Belongs to the ThiI family.</text>
</comment>
<dbReference type="GO" id="GO:0002937">
    <property type="term" value="P:tRNA 4-thiouridine biosynthesis"/>
    <property type="evidence" value="ECO:0007669"/>
    <property type="project" value="TreeGrafter"/>
</dbReference>
<evidence type="ECO:0000256" key="8">
    <source>
        <dbReference type="ARBA" id="ARBA00022884"/>
    </source>
</evidence>
<dbReference type="PROSITE" id="PS51165">
    <property type="entry name" value="THUMP"/>
    <property type="match status" value="1"/>
</dbReference>
<dbReference type="CDD" id="cd11716">
    <property type="entry name" value="THUMP_ThiI"/>
    <property type="match status" value="1"/>
</dbReference>
<accession>A0A1M6MSR1</accession>
<evidence type="ECO:0000256" key="6">
    <source>
        <dbReference type="ARBA" id="ARBA00022741"/>
    </source>
</evidence>
<evidence type="ECO:0000256" key="14">
    <source>
        <dbReference type="ARBA" id="ARBA00066827"/>
    </source>
</evidence>
<dbReference type="EC" id="2.8.1.4" evidence="14 19"/>
<dbReference type="Gene3D" id="3.40.50.620">
    <property type="entry name" value="HUPs"/>
    <property type="match status" value="1"/>
</dbReference>
<evidence type="ECO:0000256" key="9">
    <source>
        <dbReference type="ARBA" id="ARBA00022977"/>
    </source>
</evidence>
<comment type="function">
    <text evidence="12 19">Catalyzes the ATP-dependent transfer of a sulfur to tRNA to produce 4-thiouridine in position 8 of tRNAs, which functions as a near-UV photosensor. Also catalyzes the transfer of sulfur to the sulfur carrier protein ThiS, forming ThiS-thiocarboxylate. This is a step in the synthesis of thiazole, in the thiamine biosynthesis pathway. The sulfur is donated as persulfide by IscS.</text>
</comment>
<dbReference type="Gene3D" id="3.30.2130.30">
    <property type="match status" value="1"/>
</dbReference>
<dbReference type="Pfam" id="PF02926">
    <property type="entry name" value="THUMP"/>
    <property type="match status" value="1"/>
</dbReference>
<evidence type="ECO:0000256" key="7">
    <source>
        <dbReference type="ARBA" id="ARBA00022840"/>
    </source>
</evidence>
<dbReference type="GO" id="GO:0009229">
    <property type="term" value="P:thiamine diphosphate biosynthetic process"/>
    <property type="evidence" value="ECO:0007669"/>
    <property type="project" value="UniProtKB-UniRule"/>
</dbReference>
<dbReference type="GO" id="GO:0052837">
    <property type="term" value="P:thiazole biosynthetic process"/>
    <property type="evidence" value="ECO:0007669"/>
    <property type="project" value="TreeGrafter"/>
</dbReference>
<comment type="catalytic activity">
    <reaction evidence="11 19">
        <text>[ThiS sulfur-carrier protein]-C-terminal Gly-Gly-AMP + S-sulfanyl-L-cysteinyl-[cysteine desulfurase] + AH2 = [ThiS sulfur-carrier protein]-C-terminal-Gly-aminoethanethioate + L-cysteinyl-[cysteine desulfurase] + A + AMP + 2 H(+)</text>
        <dbReference type="Rhea" id="RHEA:43340"/>
        <dbReference type="Rhea" id="RHEA-COMP:12157"/>
        <dbReference type="Rhea" id="RHEA-COMP:12158"/>
        <dbReference type="Rhea" id="RHEA-COMP:12910"/>
        <dbReference type="Rhea" id="RHEA-COMP:19908"/>
        <dbReference type="ChEBI" id="CHEBI:13193"/>
        <dbReference type="ChEBI" id="CHEBI:15378"/>
        <dbReference type="ChEBI" id="CHEBI:17499"/>
        <dbReference type="ChEBI" id="CHEBI:29950"/>
        <dbReference type="ChEBI" id="CHEBI:61963"/>
        <dbReference type="ChEBI" id="CHEBI:90618"/>
        <dbReference type="ChEBI" id="CHEBI:232372"/>
        <dbReference type="ChEBI" id="CHEBI:456215"/>
    </reaction>
</comment>
<feature type="binding site" evidence="19">
    <location>
        <begin position="211"/>
        <end position="212"/>
    </location>
    <ligand>
        <name>ATP</name>
        <dbReference type="ChEBI" id="CHEBI:30616"/>
    </ligand>
</feature>
<dbReference type="Pfam" id="PF02568">
    <property type="entry name" value="ThiI"/>
    <property type="match status" value="1"/>
</dbReference>
<dbReference type="Pfam" id="PF22025">
    <property type="entry name" value="ThiI_fer"/>
    <property type="match status" value="1"/>
</dbReference>
<dbReference type="HAMAP" id="MF_00021">
    <property type="entry name" value="ThiI"/>
    <property type="match status" value="1"/>
</dbReference>
<dbReference type="AlphaFoldDB" id="A0A1M6MSR1"/>
<reference evidence="21 22" key="1">
    <citation type="submission" date="2016-11" db="EMBL/GenBank/DDBJ databases">
        <authorList>
            <person name="Jaros S."/>
            <person name="Januszkiewicz K."/>
            <person name="Wedrychowicz H."/>
        </authorList>
    </citation>
    <scope>NUCLEOTIDE SEQUENCE [LARGE SCALE GENOMIC DNA]</scope>
    <source>
        <strain evidence="21 22">DSM 14214</strain>
    </source>
</reference>
<dbReference type="GO" id="GO:0140741">
    <property type="term" value="F:tRNA-uracil-4 sulfurtransferase activity"/>
    <property type="evidence" value="ECO:0007669"/>
    <property type="project" value="UniProtKB-EC"/>
</dbReference>
<keyword evidence="5 19" id="KW-0808">Transferase</keyword>
<dbReference type="GO" id="GO:0000049">
    <property type="term" value="F:tRNA binding"/>
    <property type="evidence" value="ECO:0007669"/>
    <property type="project" value="UniProtKB-UniRule"/>
</dbReference>
<feature type="binding site" evidence="19">
    <location>
        <begin position="186"/>
        <end position="187"/>
    </location>
    <ligand>
        <name>ATP</name>
        <dbReference type="ChEBI" id="CHEBI:30616"/>
    </ligand>
</feature>
<dbReference type="CDD" id="cd01712">
    <property type="entry name" value="PPase_ThiI"/>
    <property type="match status" value="1"/>
</dbReference>
<gene>
    <name evidence="19" type="primary">thiI</name>
    <name evidence="21" type="ORF">SAMN02745138_00684</name>
</gene>
<dbReference type="InterPro" id="IPR049962">
    <property type="entry name" value="THUMP_ThiI"/>
</dbReference>
<dbReference type="SUPFAM" id="SSF52402">
    <property type="entry name" value="Adenine nucleotide alpha hydrolases-like"/>
    <property type="match status" value="1"/>
</dbReference>
<keyword evidence="8 19" id="KW-0694">RNA-binding</keyword>
<feature type="binding site" evidence="19">
    <location>
        <position position="268"/>
    </location>
    <ligand>
        <name>ATP</name>
        <dbReference type="ChEBI" id="CHEBI:30616"/>
    </ligand>
</feature>
<dbReference type="PANTHER" id="PTHR43209:SF1">
    <property type="entry name" value="TRNA SULFURTRANSFERASE"/>
    <property type="match status" value="1"/>
</dbReference>
<dbReference type="FunFam" id="3.40.50.620:FF:000053">
    <property type="entry name" value="Probable tRNA sulfurtransferase"/>
    <property type="match status" value="1"/>
</dbReference>
<dbReference type="NCBIfam" id="TIGR00342">
    <property type="entry name" value="tRNA uracil 4-sulfurtransferase ThiI"/>
    <property type="match status" value="1"/>
</dbReference>